<dbReference type="GeneID" id="65882946"/>
<proteinExistence type="predicted"/>
<gene>
    <name evidence="1" type="ORF">MLAUSG7_0137</name>
</gene>
<reference evidence="1 2" key="1">
    <citation type="submission" date="2020-04" db="EMBL/GenBank/DDBJ databases">
        <authorList>
            <consortium name="Genoscope - CEA"/>
            <person name="William W."/>
        </authorList>
    </citation>
    <scope>NUCLEOTIDE SEQUENCE [LARGE SCALE GENOMIC DNA]</scope>
    <source>
        <strain evidence="1 2">SG7</strain>
    </source>
</reference>
<sequence>MSKRIQVTFTKEQWSMIEKFRGILGESDAELIRNIVLIWLSEKSIITTKIKKEMDDENGNRN</sequence>
<dbReference type="EMBL" id="LR792632">
    <property type="protein sequence ID" value="CAB3287310.1"/>
    <property type="molecule type" value="Genomic_DNA"/>
</dbReference>
<dbReference type="RefSeq" id="WP_214400072.1">
    <property type="nucleotide sequence ID" value="NZ_LR792632.1"/>
</dbReference>
<dbReference type="AlphaFoldDB" id="A0A8D6SUJ4"/>
<evidence type="ECO:0000313" key="2">
    <source>
        <dbReference type="Proteomes" id="UP000679213"/>
    </source>
</evidence>
<evidence type="ECO:0000313" key="1">
    <source>
        <dbReference type="EMBL" id="CAB3287310.1"/>
    </source>
</evidence>
<evidence type="ECO:0008006" key="3">
    <source>
        <dbReference type="Google" id="ProtNLM"/>
    </source>
</evidence>
<organism evidence="1 2">
    <name type="scientific">Methanocaldococcus lauensis</name>
    <dbReference type="NCBI Taxonomy" id="2546128"/>
    <lineage>
        <taxon>Archaea</taxon>
        <taxon>Methanobacteriati</taxon>
        <taxon>Methanobacteriota</taxon>
        <taxon>Methanomada group</taxon>
        <taxon>Methanococci</taxon>
        <taxon>Methanococcales</taxon>
        <taxon>Methanocaldococcaceae</taxon>
        <taxon>Methanocaldococcus</taxon>
    </lineage>
</organism>
<name>A0A8D6SUJ4_9EURY</name>
<protein>
    <recommendedName>
        <fullName evidence="3">CopG family transcriptional regulator</fullName>
    </recommendedName>
</protein>
<dbReference type="KEGG" id="mesg:MLAUSG7_0137"/>
<keyword evidence="2" id="KW-1185">Reference proteome</keyword>
<dbReference type="Proteomes" id="UP000679213">
    <property type="component" value="Chromosome I"/>
</dbReference>
<accession>A0A8D6SUJ4</accession>